<keyword evidence="2 4" id="KW-0689">Ribosomal protein</keyword>
<evidence type="ECO:0000313" key="5">
    <source>
        <dbReference type="EMBL" id="HHR91944.1"/>
    </source>
</evidence>
<name>A0A7C5UVY1_UNCC3</name>
<dbReference type="InterPro" id="IPR012677">
    <property type="entry name" value="Nucleotide-bd_a/b_plait_sf"/>
</dbReference>
<evidence type="ECO:0000256" key="1">
    <source>
        <dbReference type="ARBA" id="ARBA00006700"/>
    </source>
</evidence>
<comment type="similarity">
    <text evidence="1 4">Belongs to the universal ribosomal protein uL23 family.</text>
</comment>
<dbReference type="GO" id="GO:0019843">
    <property type="term" value="F:rRNA binding"/>
    <property type="evidence" value="ECO:0007669"/>
    <property type="project" value="UniProtKB-UniRule"/>
</dbReference>
<dbReference type="GO" id="GO:1990904">
    <property type="term" value="C:ribonucleoprotein complex"/>
    <property type="evidence" value="ECO:0007669"/>
    <property type="project" value="UniProtKB-KW"/>
</dbReference>
<dbReference type="Gene3D" id="3.30.70.330">
    <property type="match status" value="1"/>
</dbReference>
<dbReference type="GO" id="GO:0006412">
    <property type="term" value="P:translation"/>
    <property type="evidence" value="ECO:0007669"/>
    <property type="project" value="UniProtKB-UniRule"/>
</dbReference>
<keyword evidence="4" id="KW-0694">RNA-binding</keyword>
<comment type="subunit">
    <text evidence="4">Part of the 50S ribosomal subunit. Contacts protein L29, and trigger factor when it is bound to the ribosome.</text>
</comment>
<organism evidence="5">
    <name type="scientific">candidate division CPR3 bacterium</name>
    <dbReference type="NCBI Taxonomy" id="2268181"/>
    <lineage>
        <taxon>Bacteria</taxon>
        <taxon>Bacteria division CPR3</taxon>
    </lineage>
</organism>
<comment type="function">
    <text evidence="4">One of the early assembly proteins it binds 23S rRNA. One of the proteins that surrounds the polypeptide exit tunnel on the outside of the ribosome. Forms the main docking site for trigger factor binding to the ribosome.</text>
</comment>
<reference evidence="5" key="1">
    <citation type="journal article" date="2020" name="mSystems">
        <title>Genome- and Community-Level Interaction Insights into Carbon Utilization and Element Cycling Functions of Hydrothermarchaeota in Hydrothermal Sediment.</title>
        <authorList>
            <person name="Zhou Z."/>
            <person name="Liu Y."/>
            <person name="Xu W."/>
            <person name="Pan J."/>
            <person name="Luo Z.H."/>
            <person name="Li M."/>
        </authorList>
    </citation>
    <scope>NUCLEOTIDE SEQUENCE [LARGE SCALE GENOMIC DNA]</scope>
    <source>
        <strain evidence="5">SpSt-1042</strain>
    </source>
</reference>
<evidence type="ECO:0000256" key="3">
    <source>
        <dbReference type="ARBA" id="ARBA00023274"/>
    </source>
</evidence>
<dbReference type="GO" id="GO:0005840">
    <property type="term" value="C:ribosome"/>
    <property type="evidence" value="ECO:0007669"/>
    <property type="project" value="UniProtKB-KW"/>
</dbReference>
<dbReference type="GO" id="GO:0003735">
    <property type="term" value="F:structural constituent of ribosome"/>
    <property type="evidence" value="ECO:0007669"/>
    <property type="project" value="InterPro"/>
</dbReference>
<comment type="caution">
    <text evidence="5">The sequence shown here is derived from an EMBL/GenBank/DDBJ whole genome shotgun (WGS) entry which is preliminary data.</text>
</comment>
<sequence length="99" mass="11453">MGFTIDIKPWITEKSVKLAEKGKYTFLVDKKAKKMTIRQVLKDLYGVIVGNVNVCVVKSKRVRVPKYWKYKRLGFKKGYKKVIVTIKEGGDKIANLFKI</sequence>
<dbReference type="InterPro" id="IPR013025">
    <property type="entry name" value="Ribosomal_uL23-like"/>
</dbReference>
<dbReference type="Pfam" id="PF00276">
    <property type="entry name" value="Ribosomal_L23"/>
    <property type="match status" value="1"/>
</dbReference>
<evidence type="ECO:0000256" key="4">
    <source>
        <dbReference type="HAMAP-Rule" id="MF_01369"/>
    </source>
</evidence>
<accession>A0A7C5UVY1</accession>
<gene>
    <name evidence="4" type="primary">rplW</name>
    <name evidence="5" type="ORF">ENL96_00305</name>
</gene>
<dbReference type="EMBL" id="DRVY01000012">
    <property type="protein sequence ID" value="HHR91944.1"/>
    <property type="molecule type" value="Genomic_DNA"/>
</dbReference>
<dbReference type="InterPro" id="IPR012678">
    <property type="entry name" value="Ribosomal_uL23/eL15/eS24_sf"/>
</dbReference>
<keyword evidence="4" id="KW-0699">rRNA-binding</keyword>
<proteinExistence type="inferred from homology"/>
<dbReference type="HAMAP" id="MF_01369_B">
    <property type="entry name" value="Ribosomal_uL23_B"/>
    <property type="match status" value="1"/>
</dbReference>
<evidence type="ECO:0000256" key="2">
    <source>
        <dbReference type="ARBA" id="ARBA00022980"/>
    </source>
</evidence>
<dbReference type="AlphaFoldDB" id="A0A7C5UVY1"/>
<dbReference type="SUPFAM" id="SSF54189">
    <property type="entry name" value="Ribosomal proteins S24e, L23 and L15e"/>
    <property type="match status" value="1"/>
</dbReference>
<protein>
    <recommendedName>
        <fullName evidence="4">Large ribosomal subunit protein uL23</fullName>
    </recommendedName>
</protein>
<keyword evidence="3 4" id="KW-0687">Ribonucleoprotein</keyword>